<sequence length="367" mass="37591">MKAAVLRSVGADLLIEDVAIAEPRDREVLVRIMATGVCSSDLSTIRGKTGAQLPLIPGHEAAGIVERVGAGVSRVKAGDRVVLSWAPNCGHCFYCNESHPTLCDTYGAAAGAGALWDGTSRLGPAAQPIGHYSCVSSFAELAVVPETGCIIIPDDVPFAVAALVGCAVTTGFGAVVNDARIKAGQSIVVVGVGGVGLNAIQAAALAGAETIIAVDTNPAKTEVAISYGATHFVSAAELDAVDQVKALTGGRGVDAAIECTGHPVAMGNAYAMTRPAGTVVIVGIAPIGVNFAIPAISFPGSKKRIIGSIYGGGVPEQDIKSILALYRRGKLPLDRQIGKRIALDQVNEAFRWLETGVMARTIIEFGA</sequence>
<dbReference type="InterPro" id="IPR020843">
    <property type="entry name" value="ER"/>
</dbReference>
<dbReference type="SUPFAM" id="SSF51735">
    <property type="entry name" value="NAD(P)-binding Rossmann-fold domains"/>
    <property type="match status" value="1"/>
</dbReference>
<dbReference type="Pfam" id="PF08240">
    <property type="entry name" value="ADH_N"/>
    <property type="match status" value="1"/>
</dbReference>
<feature type="domain" description="Enoyl reductase (ER)" evidence="7">
    <location>
        <begin position="10"/>
        <end position="363"/>
    </location>
</feature>
<proteinExistence type="inferred from homology"/>
<evidence type="ECO:0000313" key="8">
    <source>
        <dbReference type="EMBL" id="MCP8885569.1"/>
    </source>
</evidence>
<keyword evidence="4" id="KW-0560">Oxidoreductase</keyword>
<evidence type="ECO:0000313" key="9">
    <source>
        <dbReference type="Proteomes" id="UP001060275"/>
    </source>
</evidence>
<dbReference type="GO" id="GO:0005829">
    <property type="term" value="C:cytosol"/>
    <property type="evidence" value="ECO:0007669"/>
    <property type="project" value="TreeGrafter"/>
</dbReference>
<keyword evidence="2 6" id="KW-0479">Metal-binding</keyword>
<keyword evidence="3 6" id="KW-0862">Zinc</keyword>
<keyword evidence="9" id="KW-1185">Reference proteome</keyword>
<evidence type="ECO:0000256" key="3">
    <source>
        <dbReference type="ARBA" id="ARBA00022833"/>
    </source>
</evidence>
<evidence type="ECO:0000256" key="5">
    <source>
        <dbReference type="ARBA" id="ARBA00023027"/>
    </source>
</evidence>
<organism evidence="8 9">
    <name type="scientific">Devosia ureilytica</name>
    <dbReference type="NCBI Taxonomy" id="2952754"/>
    <lineage>
        <taxon>Bacteria</taxon>
        <taxon>Pseudomonadati</taxon>
        <taxon>Pseudomonadota</taxon>
        <taxon>Alphaproteobacteria</taxon>
        <taxon>Hyphomicrobiales</taxon>
        <taxon>Devosiaceae</taxon>
        <taxon>Devosia</taxon>
    </lineage>
</organism>
<evidence type="ECO:0000256" key="1">
    <source>
        <dbReference type="ARBA" id="ARBA00001947"/>
    </source>
</evidence>
<evidence type="ECO:0000256" key="6">
    <source>
        <dbReference type="RuleBase" id="RU361277"/>
    </source>
</evidence>
<dbReference type="Proteomes" id="UP001060275">
    <property type="component" value="Unassembled WGS sequence"/>
</dbReference>
<comment type="similarity">
    <text evidence="6">Belongs to the zinc-containing alcohol dehydrogenase family.</text>
</comment>
<dbReference type="Pfam" id="PF00107">
    <property type="entry name" value="ADH_zinc_N"/>
    <property type="match status" value="1"/>
</dbReference>
<dbReference type="InterPro" id="IPR011032">
    <property type="entry name" value="GroES-like_sf"/>
</dbReference>
<dbReference type="InterPro" id="IPR036291">
    <property type="entry name" value="NAD(P)-bd_dom_sf"/>
</dbReference>
<keyword evidence="5" id="KW-0520">NAD</keyword>
<dbReference type="GO" id="GO:0008270">
    <property type="term" value="F:zinc ion binding"/>
    <property type="evidence" value="ECO:0007669"/>
    <property type="project" value="InterPro"/>
</dbReference>
<dbReference type="Gene3D" id="3.40.50.720">
    <property type="entry name" value="NAD(P)-binding Rossmann-like Domain"/>
    <property type="match status" value="1"/>
</dbReference>
<dbReference type="SMART" id="SM00829">
    <property type="entry name" value="PKS_ER"/>
    <property type="match status" value="1"/>
</dbReference>
<gene>
    <name evidence="8" type="ORF">NF348_00425</name>
</gene>
<name>A0A9Q4AKP2_9HYPH</name>
<dbReference type="InterPro" id="IPR013149">
    <property type="entry name" value="ADH-like_C"/>
</dbReference>
<reference evidence="8" key="1">
    <citation type="submission" date="2022-06" db="EMBL/GenBank/DDBJ databases">
        <title>Devosia sp. XJ19-45 genome assembly.</title>
        <authorList>
            <person name="Li B."/>
            <person name="Cai M."/>
            <person name="Nie G."/>
            <person name="Li W."/>
        </authorList>
    </citation>
    <scope>NUCLEOTIDE SEQUENCE</scope>
    <source>
        <strain evidence="8">XJ19-45</strain>
    </source>
</reference>
<dbReference type="FunFam" id="3.40.50.720:FF:000003">
    <property type="entry name" value="S-(hydroxymethyl)glutathione dehydrogenase"/>
    <property type="match status" value="1"/>
</dbReference>
<dbReference type="SUPFAM" id="SSF50129">
    <property type="entry name" value="GroES-like"/>
    <property type="match status" value="1"/>
</dbReference>
<evidence type="ECO:0000259" key="7">
    <source>
        <dbReference type="SMART" id="SM00829"/>
    </source>
</evidence>
<dbReference type="PANTHER" id="PTHR43880">
    <property type="entry name" value="ALCOHOL DEHYDROGENASE"/>
    <property type="match status" value="1"/>
</dbReference>
<dbReference type="GO" id="GO:0051903">
    <property type="term" value="F:S-(hydroxymethyl)glutathione dehydrogenase [NAD(P)+] activity"/>
    <property type="evidence" value="ECO:0007669"/>
    <property type="project" value="TreeGrafter"/>
</dbReference>
<dbReference type="InterPro" id="IPR002328">
    <property type="entry name" value="ADH_Zn_CS"/>
</dbReference>
<dbReference type="InterPro" id="IPR013154">
    <property type="entry name" value="ADH-like_N"/>
</dbReference>
<comment type="caution">
    <text evidence="8">The sequence shown here is derived from an EMBL/GenBank/DDBJ whole genome shotgun (WGS) entry which is preliminary data.</text>
</comment>
<dbReference type="Gene3D" id="3.90.180.10">
    <property type="entry name" value="Medium-chain alcohol dehydrogenases, catalytic domain"/>
    <property type="match status" value="1"/>
</dbReference>
<evidence type="ECO:0000256" key="4">
    <source>
        <dbReference type="ARBA" id="ARBA00023002"/>
    </source>
</evidence>
<evidence type="ECO:0000256" key="2">
    <source>
        <dbReference type="ARBA" id="ARBA00022723"/>
    </source>
</evidence>
<dbReference type="PANTHER" id="PTHR43880:SF12">
    <property type="entry name" value="ALCOHOL DEHYDROGENASE CLASS-3"/>
    <property type="match status" value="1"/>
</dbReference>
<dbReference type="PROSITE" id="PS00059">
    <property type="entry name" value="ADH_ZINC"/>
    <property type="match status" value="1"/>
</dbReference>
<protein>
    <submittedName>
        <fullName evidence="8">Zinc-binding dehydrogenase</fullName>
    </submittedName>
</protein>
<dbReference type="RefSeq" id="WP_254673211.1">
    <property type="nucleotide sequence ID" value="NZ_JAMWDU010000001.1"/>
</dbReference>
<dbReference type="EMBL" id="JAMWDU010000001">
    <property type="protein sequence ID" value="MCP8885569.1"/>
    <property type="molecule type" value="Genomic_DNA"/>
</dbReference>
<accession>A0A9Q4AKP2</accession>
<dbReference type="GO" id="GO:0046294">
    <property type="term" value="P:formaldehyde catabolic process"/>
    <property type="evidence" value="ECO:0007669"/>
    <property type="project" value="TreeGrafter"/>
</dbReference>
<comment type="cofactor">
    <cofactor evidence="1 6">
        <name>Zn(2+)</name>
        <dbReference type="ChEBI" id="CHEBI:29105"/>
    </cofactor>
</comment>
<dbReference type="AlphaFoldDB" id="A0A9Q4AKP2"/>